<evidence type="ECO:0000259" key="4">
    <source>
        <dbReference type="PROSITE" id="PS50977"/>
    </source>
</evidence>
<name>A0ABP8NU88_9NOCA</name>
<feature type="region of interest" description="Disordered" evidence="3">
    <location>
        <begin position="1"/>
        <end position="22"/>
    </location>
</feature>
<evidence type="ECO:0000313" key="6">
    <source>
        <dbReference type="Proteomes" id="UP001501183"/>
    </source>
</evidence>
<gene>
    <name evidence="5" type="ORF">GCM10023094_07120</name>
</gene>
<dbReference type="Pfam" id="PF00440">
    <property type="entry name" value="TetR_N"/>
    <property type="match status" value="1"/>
</dbReference>
<feature type="DNA-binding region" description="H-T-H motif" evidence="2">
    <location>
        <begin position="42"/>
        <end position="61"/>
    </location>
</feature>
<evidence type="ECO:0000313" key="5">
    <source>
        <dbReference type="EMBL" id="GAA4473457.1"/>
    </source>
</evidence>
<dbReference type="Proteomes" id="UP001501183">
    <property type="component" value="Unassembled WGS sequence"/>
</dbReference>
<reference evidence="6" key="1">
    <citation type="journal article" date="2019" name="Int. J. Syst. Evol. Microbiol.">
        <title>The Global Catalogue of Microorganisms (GCM) 10K type strain sequencing project: providing services to taxonomists for standard genome sequencing and annotation.</title>
        <authorList>
            <consortium name="The Broad Institute Genomics Platform"/>
            <consortium name="The Broad Institute Genome Sequencing Center for Infectious Disease"/>
            <person name="Wu L."/>
            <person name="Ma J."/>
        </authorList>
    </citation>
    <scope>NUCLEOTIDE SEQUENCE [LARGE SCALE GENOMIC DNA]</scope>
    <source>
        <strain evidence="6">JCM 32206</strain>
    </source>
</reference>
<sequence>MDEGARTATGDAARPRRSHARANRSRIIEAAIGAFAADPDASMDDVARAAGVVRRTVYGHFPNRDALVEGLVDEASSALTAVLDGLPALPDRPDLATALLALLTWPIGDRFRVLLTFARRELGEERIRELLEPARAPSLAIIERGQADGTFSSYLPAPVLVGMTEAATIALFEESNAGTVTDVAQAFGVVALVLLGLSPDRAADVVEEARSWLRESAATPRP</sequence>
<dbReference type="RefSeq" id="WP_345342253.1">
    <property type="nucleotide sequence ID" value="NZ_BAABFB010000019.1"/>
</dbReference>
<evidence type="ECO:0000256" key="2">
    <source>
        <dbReference type="PROSITE-ProRule" id="PRU00335"/>
    </source>
</evidence>
<organism evidence="5 6">
    <name type="scientific">Rhodococcus olei</name>
    <dbReference type="NCBI Taxonomy" id="2161675"/>
    <lineage>
        <taxon>Bacteria</taxon>
        <taxon>Bacillati</taxon>
        <taxon>Actinomycetota</taxon>
        <taxon>Actinomycetes</taxon>
        <taxon>Mycobacteriales</taxon>
        <taxon>Nocardiaceae</taxon>
        <taxon>Rhodococcus</taxon>
    </lineage>
</organism>
<dbReference type="EMBL" id="BAABFB010000019">
    <property type="protein sequence ID" value="GAA4473457.1"/>
    <property type="molecule type" value="Genomic_DNA"/>
</dbReference>
<accession>A0ABP8NU88</accession>
<dbReference type="InterPro" id="IPR001647">
    <property type="entry name" value="HTH_TetR"/>
</dbReference>
<evidence type="ECO:0000256" key="1">
    <source>
        <dbReference type="ARBA" id="ARBA00023125"/>
    </source>
</evidence>
<protein>
    <submittedName>
        <fullName evidence="5">TetR/AcrR family transcriptional regulator</fullName>
    </submittedName>
</protein>
<comment type="caution">
    <text evidence="5">The sequence shown here is derived from an EMBL/GenBank/DDBJ whole genome shotgun (WGS) entry which is preliminary data.</text>
</comment>
<dbReference type="InterPro" id="IPR036271">
    <property type="entry name" value="Tet_transcr_reg_TetR-rel_C_sf"/>
</dbReference>
<dbReference type="PANTHER" id="PTHR30055:SF209">
    <property type="entry name" value="POSSIBLE TRANSCRIPTIONAL REGULATORY PROTEIN (PROBABLY TETR-FAMILY)"/>
    <property type="match status" value="1"/>
</dbReference>
<evidence type="ECO:0000256" key="3">
    <source>
        <dbReference type="SAM" id="MobiDB-lite"/>
    </source>
</evidence>
<dbReference type="PROSITE" id="PS50977">
    <property type="entry name" value="HTH_TETR_2"/>
    <property type="match status" value="1"/>
</dbReference>
<dbReference type="SUPFAM" id="SSF48498">
    <property type="entry name" value="Tetracyclin repressor-like, C-terminal domain"/>
    <property type="match status" value="1"/>
</dbReference>
<keyword evidence="1 2" id="KW-0238">DNA-binding</keyword>
<feature type="domain" description="HTH tetR-type" evidence="4">
    <location>
        <begin position="21"/>
        <end position="79"/>
    </location>
</feature>
<dbReference type="InterPro" id="IPR009057">
    <property type="entry name" value="Homeodomain-like_sf"/>
</dbReference>
<dbReference type="InterPro" id="IPR050109">
    <property type="entry name" value="HTH-type_TetR-like_transc_reg"/>
</dbReference>
<dbReference type="PANTHER" id="PTHR30055">
    <property type="entry name" value="HTH-TYPE TRANSCRIPTIONAL REGULATOR RUTR"/>
    <property type="match status" value="1"/>
</dbReference>
<dbReference type="SUPFAM" id="SSF46689">
    <property type="entry name" value="Homeodomain-like"/>
    <property type="match status" value="1"/>
</dbReference>
<keyword evidence="6" id="KW-1185">Reference proteome</keyword>
<dbReference type="Gene3D" id="1.10.357.10">
    <property type="entry name" value="Tetracycline Repressor, domain 2"/>
    <property type="match status" value="1"/>
</dbReference>
<proteinExistence type="predicted"/>